<evidence type="ECO:0000256" key="3">
    <source>
        <dbReference type="ARBA" id="ARBA00023163"/>
    </source>
</evidence>
<evidence type="ECO:0000313" key="8">
    <source>
        <dbReference type="EMBL" id="KAF1979577.1"/>
    </source>
</evidence>
<accession>A0A6A5W2B7</accession>
<dbReference type="CDD" id="cd00067">
    <property type="entry name" value="GAL4"/>
    <property type="match status" value="1"/>
</dbReference>
<dbReference type="GO" id="GO:0006351">
    <property type="term" value="P:DNA-templated transcription"/>
    <property type="evidence" value="ECO:0007669"/>
    <property type="project" value="InterPro"/>
</dbReference>
<evidence type="ECO:0000256" key="5">
    <source>
        <dbReference type="SAM" id="Coils"/>
    </source>
</evidence>
<evidence type="ECO:0000256" key="4">
    <source>
        <dbReference type="ARBA" id="ARBA00023242"/>
    </source>
</evidence>
<dbReference type="PANTHER" id="PTHR47424:SF5">
    <property type="entry name" value="ZN(II)2CYS6 TRANSCRIPTION FACTOR (EUROFUNG)"/>
    <property type="match status" value="1"/>
</dbReference>
<dbReference type="EMBL" id="ML976657">
    <property type="protein sequence ID" value="KAF1979577.1"/>
    <property type="molecule type" value="Genomic_DNA"/>
</dbReference>
<name>A0A6A5W2B7_9PLEO</name>
<protein>
    <recommendedName>
        <fullName evidence="7">Zn(2)-C6 fungal-type domain-containing protein</fullName>
    </recommendedName>
</protein>
<dbReference type="InterPro" id="IPR036864">
    <property type="entry name" value="Zn2-C6_fun-type_DNA-bd_sf"/>
</dbReference>
<dbReference type="SUPFAM" id="SSF57701">
    <property type="entry name" value="Zn2/Cys6 DNA-binding domain"/>
    <property type="match status" value="1"/>
</dbReference>
<dbReference type="GO" id="GO:0000981">
    <property type="term" value="F:DNA-binding transcription factor activity, RNA polymerase II-specific"/>
    <property type="evidence" value="ECO:0007669"/>
    <property type="project" value="InterPro"/>
</dbReference>
<feature type="region of interest" description="Disordered" evidence="6">
    <location>
        <begin position="1"/>
        <end position="26"/>
    </location>
</feature>
<dbReference type="PANTHER" id="PTHR47424">
    <property type="entry name" value="REGULATORY PROTEIN GAL4"/>
    <property type="match status" value="1"/>
</dbReference>
<feature type="region of interest" description="Disordered" evidence="6">
    <location>
        <begin position="174"/>
        <end position="205"/>
    </location>
</feature>
<keyword evidence="3" id="KW-0804">Transcription</keyword>
<evidence type="ECO:0000256" key="2">
    <source>
        <dbReference type="ARBA" id="ARBA00023015"/>
    </source>
</evidence>
<keyword evidence="1" id="KW-0479">Metal-binding</keyword>
<keyword evidence="2" id="KW-0805">Transcription regulation</keyword>
<evidence type="ECO:0000259" key="7">
    <source>
        <dbReference type="PROSITE" id="PS50048"/>
    </source>
</evidence>
<dbReference type="Pfam" id="PF00172">
    <property type="entry name" value="Zn_clus"/>
    <property type="match status" value="1"/>
</dbReference>
<dbReference type="Gene3D" id="4.10.240.10">
    <property type="entry name" value="Zn(2)-C6 fungal-type DNA-binding domain"/>
    <property type="match status" value="1"/>
</dbReference>
<evidence type="ECO:0000256" key="1">
    <source>
        <dbReference type="ARBA" id="ARBA00022723"/>
    </source>
</evidence>
<keyword evidence="5" id="KW-0175">Coiled coil</keyword>
<gene>
    <name evidence="8" type="ORF">BU23DRAFT_576528</name>
</gene>
<keyword evidence="9" id="KW-1185">Reference proteome</keyword>
<feature type="coiled-coil region" evidence="5">
    <location>
        <begin position="91"/>
        <end position="118"/>
    </location>
</feature>
<sequence length="740" mass="82283">MSERLVTPRAPVKRQAQDVSEGERSKRGKYTSAACTECKRCKVKCIRLDEGSDCQRCASLGASCIIMQSAARSANEKAKAARQQTNDSADYRQLSDEMRALRQELSTLKEYVASLVANQSGSQLVRRAPRTQYESPIYTGSASERHVEPSEPQFVGPTRASFSINIAENSLSRMGVATDSPKPGDASASTAGSSREASPVPDALQNGHHKYSDCLAEFSDEEVIRLLGIYQDEVVCVHPFIEMDEMIADASRVMEGLRCADRSQTSLSTVDKRDVNMLKLAVATAIMHEAQGRNHLSTKLVESADSVTSVGEGPACLRDMQAMTMLSLYYFHKEEELFAWRTIGVAARQCLEMGLHRKESLMANFPDERARRLATQAFWVVYTLDRRWSFGISLSFALYDRDIDPQLPEPGDDQSYLRCIVAYGRILSKVWEAIPLFRSQNLTIPHETEDYLDFLTQNWLATIPHDLQLRHPRMGLASRTQPRLLHRLRVLLYLRANHMRVLVHRHHVFSTANIEANIGKARVVVDIAQDTISILVHLNETSDIYIRQQSVFHYYLLSSLAIILLAVCHAPASFAEPCRNSFLAAVELVKGFSRHGGASRRLWKTIRGLLPGARSLGLQGSTAVHASSGRSEGVINQAPALAAGYDQVNVPHRGTPPEPVLPQPANSVWTHDLPEFEGDASSSVPDLFNMSSDLLNMFDAFGHPPLNQDLHDNSGVCAVDEQGYSFWDTGEISRRFQGLI</sequence>
<evidence type="ECO:0000256" key="6">
    <source>
        <dbReference type="SAM" id="MobiDB-lite"/>
    </source>
</evidence>
<evidence type="ECO:0000313" key="9">
    <source>
        <dbReference type="Proteomes" id="UP000800036"/>
    </source>
</evidence>
<dbReference type="GO" id="GO:0005634">
    <property type="term" value="C:nucleus"/>
    <property type="evidence" value="ECO:0007669"/>
    <property type="project" value="TreeGrafter"/>
</dbReference>
<dbReference type="InterPro" id="IPR007219">
    <property type="entry name" value="XnlR_reg_dom"/>
</dbReference>
<organism evidence="8 9">
    <name type="scientific">Bimuria novae-zelandiae CBS 107.79</name>
    <dbReference type="NCBI Taxonomy" id="1447943"/>
    <lineage>
        <taxon>Eukaryota</taxon>
        <taxon>Fungi</taxon>
        <taxon>Dikarya</taxon>
        <taxon>Ascomycota</taxon>
        <taxon>Pezizomycotina</taxon>
        <taxon>Dothideomycetes</taxon>
        <taxon>Pleosporomycetidae</taxon>
        <taxon>Pleosporales</taxon>
        <taxon>Massarineae</taxon>
        <taxon>Didymosphaeriaceae</taxon>
        <taxon>Bimuria</taxon>
    </lineage>
</organism>
<dbReference type="InterPro" id="IPR001138">
    <property type="entry name" value="Zn2Cys6_DnaBD"/>
</dbReference>
<dbReference type="Proteomes" id="UP000800036">
    <property type="component" value="Unassembled WGS sequence"/>
</dbReference>
<proteinExistence type="predicted"/>
<dbReference type="GO" id="GO:0000978">
    <property type="term" value="F:RNA polymerase II cis-regulatory region sequence-specific DNA binding"/>
    <property type="evidence" value="ECO:0007669"/>
    <property type="project" value="TreeGrafter"/>
</dbReference>
<dbReference type="GO" id="GO:0000435">
    <property type="term" value="P:positive regulation of transcription from RNA polymerase II promoter by galactose"/>
    <property type="evidence" value="ECO:0007669"/>
    <property type="project" value="TreeGrafter"/>
</dbReference>
<dbReference type="CDD" id="cd12148">
    <property type="entry name" value="fungal_TF_MHR"/>
    <property type="match status" value="1"/>
</dbReference>
<dbReference type="PROSITE" id="PS50048">
    <property type="entry name" value="ZN2_CY6_FUNGAL_2"/>
    <property type="match status" value="1"/>
</dbReference>
<dbReference type="SMART" id="SM00066">
    <property type="entry name" value="GAL4"/>
    <property type="match status" value="1"/>
</dbReference>
<reference evidence="8" key="1">
    <citation type="journal article" date="2020" name="Stud. Mycol.">
        <title>101 Dothideomycetes genomes: a test case for predicting lifestyles and emergence of pathogens.</title>
        <authorList>
            <person name="Haridas S."/>
            <person name="Albert R."/>
            <person name="Binder M."/>
            <person name="Bloem J."/>
            <person name="Labutti K."/>
            <person name="Salamov A."/>
            <person name="Andreopoulos B."/>
            <person name="Baker S."/>
            <person name="Barry K."/>
            <person name="Bills G."/>
            <person name="Bluhm B."/>
            <person name="Cannon C."/>
            <person name="Castanera R."/>
            <person name="Culley D."/>
            <person name="Daum C."/>
            <person name="Ezra D."/>
            <person name="Gonzalez J."/>
            <person name="Henrissat B."/>
            <person name="Kuo A."/>
            <person name="Liang C."/>
            <person name="Lipzen A."/>
            <person name="Lutzoni F."/>
            <person name="Magnuson J."/>
            <person name="Mondo S."/>
            <person name="Nolan M."/>
            <person name="Ohm R."/>
            <person name="Pangilinan J."/>
            <person name="Park H.-J."/>
            <person name="Ramirez L."/>
            <person name="Alfaro M."/>
            <person name="Sun H."/>
            <person name="Tritt A."/>
            <person name="Yoshinaga Y."/>
            <person name="Zwiers L.-H."/>
            <person name="Turgeon B."/>
            <person name="Goodwin S."/>
            <person name="Spatafora J."/>
            <person name="Crous P."/>
            <person name="Grigoriev I."/>
        </authorList>
    </citation>
    <scope>NUCLEOTIDE SEQUENCE</scope>
    <source>
        <strain evidence="8">CBS 107.79</strain>
    </source>
</reference>
<dbReference type="Pfam" id="PF04082">
    <property type="entry name" value="Fungal_trans"/>
    <property type="match status" value="1"/>
</dbReference>
<dbReference type="AlphaFoldDB" id="A0A6A5W2B7"/>
<feature type="compositionally biased region" description="Polar residues" evidence="6">
    <location>
        <begin position="187"/>
        <end position="196"/>
    </location>
</feature>
<dbReference type="PROSITE" id="PS00463">
    <property type="entry name" value="ZN2_CY6_FUNGAL_1"/>
    <property type="match status" value="1"/>
</dbReference>
<dbReference type="OrthoDB" id="39175at2759"/>
<dbReference type="GO" id="GO:0008270">
    <property type="term" value="F:zinc ion binding"/>
    <property type="evidence" value="ECO:0007669"/>
    <property type="project" value="InterPro"/>
</dbReference>
<keyword evidence="4" id="KW-0539">Nucleus</keyword>
<feature type="domain" description="Zn(2)-C6 fungal-type" evidence="7">
    <location>
        <begin position="34"/>
        <end position="66"/>
    </location>
</feature>
<dbReference type="SMART" id="SM00906">
    <property type="entry name" value="Fungal_trans"/>
    <property type="match status" value="1"/>
</dbReference>
<dbReference type="InterPro" id="IPR051127">
    <property type="entry name" value="Fungal_SecMet_Regulators"/>
</dbReference>